<feature type="region of interest" description="Disordered" evidence="1">
    <location>
        <begin position="1"/>
        <end position="40"/>
    </location>
</feature>
<evidence type="ECO:0000256" key="2">
    <source>
        <dbReference type="SAM" id="Phobius"/>
    </source>
</evidence>
<evidence type="ECO:0000256" key="1">
    <source>
        <dbReference type="SAM" id="MobiDB-lite"/>
    </source>
</evidence>
<accession>A0A1G5AWJ5</accession>
<feature type="transmembrane region" description="Helical" evidence="2">
    <location>
        <begin position="49"/>
        <end position="69"/>
    </location>
</feature>
<keyword evidence="2" id="KW-0472">Membrane</keyword>
<proteinExistence type="predicted"/>
<sequence length="423" mass="46738">MTDKQTENVETVEIVENKATDAIKADSSEKNSKNNRTPEPVVVKKGGSALGLLAILIALGVGGAGYYFGQQQVQQIQQKLTALQSQQPGATAESPDFEQTKEHILKLVNENNQTNADKIAVLQREITAKDQALLSLQSQINAVSNSVKAEQPNDWLLSEADFLLTNALRKLVVDHDVDTSISLIKLADEALEKVATPQASAIRSALNNDLKQLLALNNVDQNAIMQRLSQLANSLDELTVLNIDFDDQENSAAVTDSVGDWQNNLKKSAVSFLNHFVRVTPTNSSKKELLAPNQDIYLRENIRLRLQIAILAVPRQQNELYKQSLEAVSSWIRSYFDTNSDLAKNFLKNIDELSEQSIYVDVPERLESLNALDQLLNKQVHEVKKVELSVDKGLTENNETGAAPETEQNVPATSEPVPVEPQQ</sequence>
<organism evidence="3 4">
    <name type="scientific">Basfia succiniciproducens</name>
    <dbReference type="NCBI Taxonomy" id="653940"/>
    <lineage>
        <taxon>Bacteria</taxon>
        <taxon>Pseudomonadati</taxon>
        <taxon>Pseudomonadota</taxon>
        <taxon>Gammaproteobacteria</taxon>
        <taxon>Pasteurellales</taxon>
        <taxon>Pasteurellaceae</taxon>
        <taxon>Basfia</taxon>
    </lineage>
</organism>
<dbReference type="PANTHER" id="PTHR38043">
    <property type="entry name" value="PROTEIN HEMX"/>
    <property type="match status" value="1"/>
</dbReference>
<dbReference type="PANTHER" id="PTHR38043:SF1">
    <property type="entry name" value="PROTEIN HEMX"/>
    <property type="match status" value="1"/>
</dbReference>
<feature type="compositionally biased region" description="Basic and acidic residues" evidence="1">
    <location>
        <begin position="15"/>
        <end position="32"/>
    </location>
</feature>
<dbReference type="Pfam" id="PF04375">
    <property type="entry name" value="HemX"/>
    <property type="match status" value="1"/>
</dbReference>
<dbReference type="EMBL" id="FMUQ01000003">
    <property type="protein sequence ID" value="SCX82211.1"/>
    <property type="molecule type" value="Genomic_DNA"/>
</dbReference>
<name>A0A1G5AWJ5_9PAST</name>
<feature type="region of interest" description="Disordered" evidence="1">
    <location>
        <begin position="391"/>
        <end position="423"/>
    </location>
</feature>
<feature type="compositionally biased region" description="Polar residues" evidence="1">
    <location>
        <begin position="395"/>
        <end position="412"/>
    </location>
</feature>
<evidence type="ECO:0000313" key="4">
    <source>
        <dbReference type="Proteomes" id="UP000199588"/>
    </source>
</evidence>
<keyword evidence="4" id="KW-1185">Reference proteome</keyword>
<dbReference type="RefSeq" id="WP_090654143.1">
    <property type="nucleotide sequence ID" value="NZ_CP015031.1"/>
</dbReference>
<evidence type="ECO:0000313" key="3">
    <source>
        <dbReference type="EMBL" id="SCX82211.1"/>
    </source>
</evidence>
<comment type="caution">
    <text evidence="3">The sequence shown here is derived from an EMBL/GenBank/DDBJ whole genome shotgun (WGS) entry which is preliminary data.</text>
</comment>
<dbReference type="Proteomes" id="UP000199588">
    <property type="component" value="Unassembled WGS sequence"/>
</dbReference>
<protein>
    <submittedName>
        <fullName evidence="3">Uroporphyrin-3 C-methyltransferase</fullName>
    </submittedName>
</protein>
<gene>
    <name evidence="3" type="ORF">SAMN02910354_00500</name>
</gene>
<reference evidence="3 4" key="1">
    <citation type="submission" date="2016-10" db="EMBL/GenBank/DDBJ databases">
        <authorList>
            <person name="Varghese N."/>
            <person name="Submissions S."/>
        </authorList>
    </citation>
    <scope>NUCLEOTIDE SEQUENCE [LARGE SCALE GENOMIC DNA]</scope>
    <source>
        <strain evidence="3 4">DSM 22022</strain>
    </source>
</reference>
<keyword evidence="2" id="KW-0812">Transmembrane</keyword>
<keyword evidence="2" id="KW-1133">Transmembrane helix</keyword>
<dbReference type="InterPro" id="IPR007470">
    <property type="entry name" value="HemX"/>
</dbReference>